<name>A0A9E5MPF9_9GAMM</name>
<keyword evidence="2" id="KW-1185">Reference proteome</keyword>
<protein>
    <submittedName>
        <fullName evidence="1">YunC family protein</fullName>
    </submittedName>
</protein>
<dbReference type="SUPFAM" id="SSF102891">
    <property type="entry name" value="Hypothetical protein Ta1206"/>
    <property type="match status" value="1"/>
</dbReference>
<gene>
    <name evidence="1" type="ORF">G8770_20460</name>
</gene>
<organism evidence="1 2">
    <name type="scientific">Pseudomaricurvus hydrocarbonicus</name>
    <dbReference type="NCBI Taxonomy" id="1470433"/>
    <lineage>
        <taxon>Bacteria</taxon>
        <taxon>Pseudomonadati</taxon>
        <taxon>Pseudomonadota</taxon>
        <taxon>Gammaproteobacteria</taxon>
        <taxon>Cellvibrionales</taxon>
        <taxon>Cellvibrionaceae</taxon>
        <taxon>Pseudomaricurvus</taxon>
    </lineage>
</organism>
<dbReference type="Gene3D" id="3.30.1980.10">
    <property type="entry name" value="Hypothetical protein YunC"/>
    <property type="match status" value="1"/>
</dbReference>
<proteinExistence type="predicted"/>
<evidence type="ECO:0000313" key="2">
    <source>
        <dbReference type="Proteomes" id="UP000787472"/>
    </source>
</evidence>
<dbReference type="Pfam" id="PF08827">
    <property type="entry name" value="DUF1805"/>
    <property type="match status" value="1"/>
</dbReference>
<dbReference type="AlphaFoldDB" id="A0A9E5MPF9"/>
<dbReference type="InterPro" id="IPR014931">
    <property type="entry name" value="DUF1805"/>
</dbReference>
<accession>A0A9E5MPF9</accession>
<evidence type="ECO:0000313" key="1">
    <source>
        <dbReference type="EMBL" id="NHO67927.1"/>
    </source>
</evidence>
<dbReference type="InterPro" id="IPR036493">
    <property type="entry name" value="YunC_sf"/>
</dbReference>
<reference evidence="1" key="1">
    <citation type="submission" date="2020-03" db="EMBL/GenBank/DDBJ databases">
        <authorList>
            <person name="Guo F."/>
        </authorList>
    </citation>
    <scope>NUCLEOTIDE SEQUENCE</scope>
    <source>
        <strain evidence="1">JCM 30134</strain>
    </source>
</reference>
<comment type="caution">
    <text evidence="1">The sequence shown here is derived from an EMBL/GenBank/DDBJ whole genome shotgun (WGS) entry which is preliminary data.</text>
</comment>
<sequence>MANPTRTELPDMDWNNLTRERVELKLPLLVIKGSKGLLACAYLDIETCNKTGEACAIVSGVKSHDDMLKAQVKAVSDNAKALGIEVGMNGIDAVNKLR</sequence>
<dbReference type="Proteomes" id="UP000787472">
    <property type="component" value="Unassembled WGS sequence"/>
</dbReference>
<dbReference type="EMBL" id="JAAONZ010000022">
    <property type="protein sequence ID" value="NHO67927.1"/>
    <property type="molecule type" value="Genomic_DNA"/>
</dbReference>